<name>A0A915KXE5_ROMCU</name>
<dbReference type="Proteomes" id="UP000887565">
    <property type="component" value="Unplaced"/>
</dbReference>
<evidence type="ECO:0000313" key="2">
    <source>
        <dbReference type="WBParaSite" id="nRc.2.0.1.t43627-RA"/>
    </source>
</evidence>
<keyword evidence="1" id="KW-1185">Reference proteome</keyword>
<reference evidence="2" key="1">
    <citation type="submission" date="2022-11" db="UniProtKB">
        <authorList>
            <consortium name="WormBaseParasite"/>
        </authorList>
    </citation>
    <scope>IDENTIFICATION</scope>
</reference>
<accession>A0A915KXE5</accession>
<organism evidence="1 2">
    <name type="scientific">Romanomermis culicivorax</name>
    <name type="common">Nematode worm</name>
    <dbReference type="NCBI Taxonomy" id="13658"/>
    <lineage>
        <taxon>Eukaryota</taxon>
        <taxon>Metazoa</taxon>
        <taxon>Ecdysozoa</taxon>
        <taxon>Nematoda</taxon>
        <taxon>Enoplea</taxon>
        <taxon>Dorylaimia</taxon>
        <taxon>Mermithida</taxon>
        <taxon>Mermithoidea</taxon>
        <taxon>Mermithidae</taxon>
        <taxon>Romanomermis</taxon>
    </lineage>
</organism>
<dbReference type="AlphaFoldDB" id="A0A915KXE5"/>
<dbReference type="WBParaSite" id="nRc.2.0.1.t43627-RA">
    <property type="protein sequence ID" value="nRc.2.0.1.t43627-RA"/>
    <property type="gene ID" value="nRc.2.0.1.g43627"/>
</dbReference>
<protein>
    <submittedName>
        <fullName evidence="2">Uncharacterized protein</fullName>
    </submittedName>
</protein>
<sequence>MPLAALLASPCSAAEYAVVNDWLLRHTQNMNFEMHAIFYDCMWYRRDGNPRSRLTDWMNHIREREPSFASDPGMYVCNWFTLRPIIFDEEFHMEMSLEEIEIDESDYTAKPHSCFHLYSTFIAIIDF</sequence>
<proteinExistence type="predicted"/>
<evidence type="ECO:0000313" key="1">
    <source>
        <dbReference type="Proteomes" id="UP000887565"/>
    </source>
</evidence>